<dbReference type="GO" id="GO:0000045">
    <property type="term" value="P:autophagosome assembly"/>
    <property type="evidence" value="ECO:0007669"/>
    <property type="project" value="TreeGrafter"/>
</dbReference>
<dbReference type="GO" id="GO:0032481">
    <property type="term" value="P:positive regulation of type I interferon production"/>
    <property type="evidence" value="ECO:0007669"/>
    <property type="project" value="InterPro"/>
</dbReference>
<dbReference type="InterPro" id="IPR038623">
    <property type="entry name" value="STING_C_sf"/>
</dbReference>
<dbReference type="PANTHER" id="PTHR34339:SF1">
    <property type="entry name" value="STIMULATOR OF INTERFERON GENES PROTEIN"/>
    <property type="match status" value="1"/>
</dbReference>
<dbReference type="GO" id="GO:0045087">
    <property type="term" value="P:innate immune response"/>
    <property type="evidence" value="ECO:0007669"/>
    <property type="project" value="TreeGrafter"/>
</dbReference>
<gene>
    <name evidence="2" type="ORF">BINO364_LOCUS6791</name>
</gene>
<dbReference type="Gene3D" id="3.40.50.12100">
    <property type="entry name" value="Stimulator of interferon genes protein"/>
    <property type="match status" value="1"/>
</dbReference>
<reference evidence="2" key="1">
    <citation type="submission" date="2021-12" db="EMBL/GenBank/DDBJ databases">
        <authorList>
            <person name="Martin H S."/>
        </authorList>
    </citation>
    <scope>NUCLEOTIDE SEQUENCE</scope>
</reference>
<dbReference type="GO" id="GO:0035438">
    <property type="term" value="F:cyclic-di-GMP binding"/>
    <property type="evidence" value="ECO:0007669"/>
    <property type="project" value="TreeGrafter"/>
</dbReference>
<dbReference type="GO" id="GO:0016239">
    <property type="term" value="P:positive regulation of macroautophagy"/>
    <property type="evidence" value="ECO:0007669"/>
    <property type="project" value="TreeGrafter"/>
</dbReference>
<dbReference type="GO" id="GO:0002218">
    <property type="term" value="P:activation of innate immune response"/>
    <property type="evidence" value="ECO:0007669"/>
    <property type="project" value="InterPro"/>
</dbReference>
<dbReference type="GO" id="GO:0005776">
    <property type="term" value="C:autophagosome"/>
    <property type="evidence" value="ECO:0007669"/>
    <property type="project" value="TreeGrafter"/>
</dbReference>
<dbReference type="InterPro" id="IPR055432">
    <property type="entry name" value="STING_LBD"/>
</dbReference>
<feature type="domain" description="STING ligand-binding" evidence="1">
    <location>
        <begin position="146"/>
        <end position="331"/>
    </location>
</feature>
<evidence type="ECO:0000259" key="1">
    <source>
        <dbReference type="Pfam" id="PF15009"/>
    </source>
</evidence>
<dbReference type="GO" id="GO:0061709">
    <property type="term" value="P:reticulophagy"/>
    <property type="evidence" value="ECO:0007669"/>
    <property type="project" value="TreeGrafter"/>
</dbReference>
<dbReference type="EMBL" id="OV170222">
    <property type="protein sequence ID" value="CAH0720578.1"/>
    <property type="molecule type" value="Genomic_DNA"/>
</dbReference>
<organism evidence="2 3">
    <name type="scientific">Brenthis ino</name>
    <name type="common">lesser marbled fritillary</name>
    <dbReference type="NCBI Taxonomy" id="405034"/>
    <lineage>
        <taxon>Eukaryota</taxon>
        <taxon>Metazoa</taxon>
        <taxon>Ecdysozoa</taxon>
        <taxon>Arthropoda</taxon>
        <taxon>Hexapoda</taxon>
        <taxon>Insecta</taxon>
        <taxon>Pterygota</taxon>
        <taxon>Neoptera</taxon>
        <taxon>Endopterygota</taxon>
        <taxon>Lepidoptera</taxon>
        <taxon>Glossata</taxon>
        <taxon>Ditrysia</taxon>
        <taxon>Papilionoidea</taxon>
        <taxon>Nymphalidae</taxon>
        <taxon>Heliconiinae</taxon>
        <taxon>Argynnini</taxon>
        <taxon>Brenthis</taxon>
    </lineage>
</organism>
<protein>
    <recommendedName>
        <fullName evidence="1">STING ligand-binding domain-containing protein</fullName>
    </recommendedName>
</protein>
<dbReference type="GO" id="GO:0005789">
    <property type="term" value="C:endoplasmic reticulum membrane"/>
    <property type="evidence" value="ECO:0007669"/>
    <property type="project" value="TreeGrafter"/>
</dbReference>
<sequence length="346" mass="39982">MKSDMTVYTTRYLKQIKPDVSLSLLCLSHRIIIYSQLKLFICKLHKMTQSEFFLSVARWSVYLTTIEAMYKISTWIYDTSNNGKILNFKSMLAKIKTHLLISAVSISIVFCSEERLYGYEFLSLAVAYLIYKCPELLQEKKATVSYGMGMACSFVEGYLHHVIPSNGSEFVGFTRNIDIYEAKENIIFPVKRLFIICTKTMYCPPDLTEFNKENSDLPVLEAMKSLEDVEKNVAGVKNRLYRNSAYKINRPGASPVHLAVECATPLHTLYRARSRTQLQHVLKNVDPKEVVDDFCSTLETLLKDPEYRNKCEIVYFDDTKDYLPNVLLERIRAIEPDFENIIKTKK</sequence>
<dbReference type="OrthoDB" id="6053839at2759"/>
<evidence type="ECO:0000313" key="2">
    <source>
        <dbReference type="EMBL" id="CAH0720578.1"/>
    </source>
</evidence>
<dbReference type="Pfam" id="PF15009">
    <property type="entry name" value="STING_LBD"/>
    <property type="match status" value="1"/>
</dbReference>
<evidence type="ECO:0000313" key="3">
    <source>
        <dbReference type="Proteomes" id="UP000838878"/>
    </source>
</evidence>
<dbReference type="AlphaFoldDB" id="A0A8J9VF55"/>
<name>A0A8J9VF55_9NEOP</name>
<accession>A0A8J9VF55</accession>
<dbReference type="PANTHER" id="PTHR34339">
    <property type="entry name" value="STIMULATOR OF INTERFERON GENES PROTEIN"/>
    <property type="match status" value="1"/>
</dbReference>
<dbReference type="GO" id="GO:0061507">
    <property type="term" value="F:2',3'-cyclic GMP-AMP binding"/>
    <property type="evidence" value="ECO:0007669"/>
    <property type="project" value="TreeGrafter"/>
</dbReference>
<proteinExistence type="predicted"/>
<dbReference type="InterPro" id="IPR029158">
    <property type="entry name" value="STING"/>
</dbReference>
<feature type="non-terminal residue" evidence="2">
    <location>
        <position position="346"/>
    </location>
</feature>
<keyword evidence="3" id="KW-1185">Reference proteome</keyword>
<dbReference type="Proteomes" id="UP000838878">
    <property type="component" value="Chromosome 2"/>
</dbReference>